<sequence length="99" mass="11141">MGEIKRKKASIYPSICMYVCVYLCINLAWLLLQRFCSGWPSISCTFMILLLLVILFSVTAILKSVDRTLKPALRIANFVPVSDAVVIALLASFFSLLFF</sequence>
<accession>G0U3T6</accession>
<evidence type="ECO:0000313" key="2">
    <source>
        <dbReference type="EMBL" id="CCC50945.1"/>
    </source>
</evidence>
<keyword evidence="1" id="KW-1133">Transmembrane helix</keyword>
<feature type="transmembrane region" description="Helical" evidence="1">
    <location>
        <begin position="12"/>
        <end position="32"/>
    </location>
</feature>
<keyword evidence="1" id="KW-0472">Membrane</keyword>
<name>G0U3T6_TRYVY</name>
<organism evidence="2">
    <name type="scientific">Trypanosoma vivax (strain Y486)</name>
    <dbReference type="NCBI Taxonomy" id="1055687"/>
    <lineage>
        <taxon>Eukaryota</taxon>
        <taxon>Discoba</taxon>
        <taxon>Euglenozoa</taxon>
        <taxon>Kinetoplastea</taxon>
        <taxon>Metakinetoplastina</taxon>
        <taxon>Trypanosomatida</taxon>
        <taxon>Trypanosomatidae</taxon>
        <taxon>Trypanosoma</taxon>
        <taxon>Duttonella</taxon>
    </lineage>
</organism>
<dbReference type="VEuPathDB" id="TriTrypDB:TvY486_0907660"/>
<proteinExistence type="predicted"/>
<reference evidence="2" key="1">
    <citation type="journal article" date="2012" name="Proc. Natl. Acad. Sci. U.S.A.">
        <title>Antigenic diversity is generated by distinct evolutionary mechanisms in African trypanosome species.</title>
        <authorList>
            <person name="Jackson A.P."/>
            <person name="Berry A."/>
            <person name="Aslett M."/>
            <person name="Allison H.C."/>
            <person name="Burton P."/>
            <person name="Vavrova-Anderson J."/>
            <person name="Brown R."/>
            <person name="Browne H."/>
            <person name="Corton N."/>
            <person name="Hauser H."/>
            <person name="Gamble J."/>
            <person name="Gilderthorp R."/>
            <person name="Marcello L."/>
            <person name="McQuillan J."/>
            <person name="Otto T.D."/>
            <person name="Quail M.A."/>
            <person name="Sanders M.J."/>
            <person name="van Tonder A."/>
            <person name="Ginger M.L."/>
            <person name="Field M.C."/>
            <person name="Barry J.D."/>
            <person name="Hertz-Fowler C."/>
            <person name="Berriman M."/>
        </authorList>
    </citation>
    <scope>NUCLEOTIDE SEQUENCE</scope>
    <source>
        <strain evidence="2">Y486</strain>
    </source>
</reference>
<dbReference type="EMBL" id="HE573025">
    <property type="protein sequence ID" value="CCC50945.1"/>
    <property type="molecule type" value="Genomic_DNA"/>
</dbReference>
<feature type="transmembrane region" description="Helical" evidence="1">
    <location>
        <begin position="38"/>
        <end position="62"/>
    </location>
</feature>
<feature type="transmembrane region" description="Helical" evidence="1">
    <location>
        <begin position="74"/>
        <end position="98"/>
    </location>
</feature>
<evidence type="ECO:0000256" key="1">
    <source>
        <dbReference type="SAM" id="Phobius"/>
    </source>
</evidence>
<protein>
    <submittedName>
        <fullName evidence="2">Uncharacterized protein</fullName>
    </submittedName>
</protein>
<keyword evidence="1" id="KW-0812">Transmembrane</keyword>
<dbReference type="AlphaFoldDB" id="G0U3T6"/>
<gene>
    <name evidence="2" type="ORF">TVY486_0907660</name>
</gene>